<reference evidence="1 2" key="1">
    <citation type="submission" date="2023-12" db="EMBL/GenBank/DDBJ databases">
        <title>A high-quality genome assembly for Dillenia turbinata (Dilleniales).</title>
        <authorList>
            <person name="Chanderbali A."/>
        </authorList>
    </citation>
    <scope>NUCLEOTIDE SEQUENCE [LARGE SCALE GENOMIC DNA]</scope>
    <source>
        <strain evidence="1">LSX21</strain>
        <tissue evidence="1">Leaf</tissue>
    </source>
</reference>
<protein>
    <submittedName>
        <fullName evidence="1">Uncharacterized protein</fullName>
    </submittedName>
</protein>
<organism evidence="1 2">
    <name type="scientific">Dillenia turbinata</name>
    <dbReference type="NCBI Taxonomy" id="194707"/>
    <lineage>
        <taxon>Eukaryota</taxon>
        <taxon>Viridiplantae</taxon>
        <taxon>Streptophyta</taxon>
        <taxon>Embryophyta</taxon>
        <taxon>Tracheophyta</taxon>
        <taxon>Spermatophyta</taxon>
        <taxon>Magnoliopsida</taxon>
        <taxon>eudicotyledons</taxon>
        <taxon>Gunneridae</taxon>
        <taxon>Pentapetalae</taxon>
        <taxon>Dilleniales</taxon>
        <taxon>Dilleniaceae</taxon>
        <taxon>Dillenia</taxon>
    </lineage>
</organism>
<keyword evidence="2" id="KW-1185">Reference proteome</keyword>
<evidence type="ECO:0000313" key="1">
    <source>
        <dbReference type="EMBL" id="KAK6927990.1"/>
    </source>
</evidence>
<comment type="caution">
    <text evidence="1">The sequence shown here is derived from an EMBL/GenBank/DDBJ whole genome shotgun (WGS) entry which is preliminary data.</text>
</comment>
<sequence>MSREHDAEFSLVTGNCIFILEPCFVVHLRTLFRDWGHKLNYFCLREKLIQICFFNQPSVCVMLYVLKISERVSNYFVHGCYKLFDCLDDVIHAGDAEALAEDAKASPRRRLVPEILLQLARK</sequence>
<feature type="non-terminal residue" evidence="1">
    <location>
        <position position="122"/>
    </location>
</feature>
<dbReference type="EMBL" id="JBAMMX010000014">
    <property type="protein sequence ID" value="KAK6927990.1"/>
    <property type="molecule type" value="Genomic_DNA"/>
</dbReference>
<name>A0AAN8ZA81_9MAGN</name>
<accession>A0AAN8ZA81</accession>
<gene>
    <name evidence="1" type="ORF">RJ641_006581</name>
</gene>
<proteinExistence type="predicted"/>
<dbReference type="Proteomes" id="UP001370490">
    <property type="component" value="Unassembled WGS sequence"/>
</dbReference>
<dbReference type="AlphaFoldDB" id="A0AAN8ZA81"/>
<evidence type="ECO:0000313" key="2">
    <source>
        <dbReference type="Proteomes" id="UP001370490"/>
    </source>
</evidence>